<reference evidence="2" key="2">
    <citation type="submission" date="2020-09" db="EMBL/GenBank/DDBJ databases">
        <authorList>
            <person name="Sun Q."/>
            <person name="Zhou Y."/>
        </authorList>
    </citation>
    <scope>NUCLEOTIDE SEQUENCE</scope>
    <source>
        <strain evidence="2">CGMCC 1.15478</strain>
    </source>
</reference>
<name>A0A916U0B5_9ACTN</name>
<gene>
    <name evidence="2" type="ORF">GCM10011410_03870</name>
</gene>
<proteinExistence type="predicted"/>
<evidence type="ECO:0000313" key="2">
    <source>
        <dbReference type="EMBL" id="GGC54712.1"/>
    </source>
</evidence>
<protein>
    <recommendedName>
        <fullName evidence="1">Peptidase C51 domain-containing protein</fullName>
    </recommendedName>
</protein>
<comment type="caution">
    <text evidence="2">The sequence shown here is derived from an EMBL/GenBank/DDBJ whole genome shotgun (WGS) entry which is preliminary data.</text>
</comment>
<dbReference type="Proteomes" id="UP000641514">
    <property type="component" value="Unassembled WGS sequence"/>
</dbReference>
<keyword evidence="3" id="KW-1185">Reference proteome</keyword>
<sequence length="199" mass="22286">MRTTPKDQANRASRRIPALAASLVVIVGLAWAVVAYFDLWNMVGPREFPAVETAELDDRQAAVIEVLRREFAENPPGEKYSEGSDEAWCANFVSWVMREAEMPLENPNSGWWRIPGVYTLEEYYRADGRFESRESGYEPKVGDVILYAPRSKFTQHTSIVVRNDDGVLTTVGGNEFLRGEVAARNVRTSHSGIVGYGVL</sequence>
<dbReference type="EMBL" id="BMJH01000001">
    <property type="protein sequence ID" value="GGC54712.1"/>
    <property type="molecule type" value="Genomic_DNA"/>
</dbReference>
<dbReference type="AlphaFoldDB" id="A0A916U0B5"/>
<dbReference type="RefSeq" id="WP_188670129.1">
    <property type="nucleotide sequence ID" value="NZ_BMJH01000001.1"/>
</dbReference>
<accession>A0A916U0B5</accession>
<organism evidence="2 3">
    <name type="scientific">Hoyosella rhizosphaerae</name>
    <dbReference type="NCBI Taxonomy" id="1755582"/>
    <lineage>
        <taxon>Bacteria</taxon>
        <taxon>Bacillati</taxon>
        <taxon>Actinomycetota</taxon>
        <taxon>Actinomycetes</taxon>
        <taxon>Mycobacteriales</taxon>
        <taxon>Hoyosellaceae</taxon>
        <taxon>Hoyosella</taxon>
    </lineage>
</organism>
<evidence type="ECO:0000313" key="3">
    <source>
        <dbReference type="Proteomes" id="UP000641514"/>
    </source>
</evidence>
<dbReference type="InterPro" id="IPR007921">
    <property type="entry name" value="CHAP_dom"/>
</dbReference>
<feature type="domain" description="Peptidase C51" evidence="1">
    <location>
        <begin position="84"/>
        <end position="174"/>
    </location>
</feature>
<dbReference type="Pfam" id="PF05257">
    <property type="entry name" value="CHAP"/>
    <property type="match status" value="1"/>
</dbReference>
<evidence type="ECO:0000259" key="1">
    <source>
        <dbReference type="Pfam" id="PF05257"/>
    </source>
</evidence>
<reference evidence="2" key="1">
    <citation type="journal article" date="2014" name="Int. J. Syst. Evol. Microbiol.">
        <title>Complete genome sequence of Corynebacterium casei LMG S-19264T (=DSM 44701T), isolated from a smear-ripened cheese.</title>
        <authorList>
            <consortium name="US DOE Joint Genome Institute (JGI-PGF)"/>
            <person name="Walter F."/>
            <person name="Albersmeier A."/>
            <person name="Kalinowski J."/>
            <person name="Ruckert C."/>
        </authorList>
    </citation>
    <scope>NUCLEOTIDE SEQUENCE</scope>
    <source>
        <strain evidence="2">CGMCC 1.15478</strain>
    </source>
</reference>